<feature type="compositionally biased region" description="Pro residues" evidence="1">
    <location>
        <begin position="156"/>
        <end position="167"/>
    </location>
</feature>
<keyword evidence="3" id="KW-1185">Reference proteome</keyword>
<evidence type="ECO:0000313" key="3">
    <source>
        <dbReference type="Proteomes" id="UP000315842"/>
    </source>
</evidence>
<feature type="region of interest" description="Disordered" evidence="1">
    <location>
        <begin position="1"/>
        <end position="23"/>
    </location>
</feature>
<protein>
    <submittedName>
        <fullName evidence="2">Uncharacterized protein</fullName>
    </submittedName>
</protein>
<sequence>MDTAGWPQYRDAMEDVSPSAGDQKYDPLTVHHLEIGPLSADEAERYGFGGLRWAFQSRRHGAVLSDSPDYDHALSACGAYMGAGPDRLTAAFDALVDLMRAELADRITADLTALLEDQLLCIEDLNGLVGDLHDWTSGRDVGELLKERGISTGRPVEPPADSAPPGPGEVRVVRAPGPVTYEPSEGEVAFAHDWVACALSIDFSARLEALQVGPRSEVAAANQPEIDRLAEQATDEIAHLTDLLPDK</sequence>
<dbReference type="Proteomes" id="UP000315842">
    <property type="component" value="Unassembled WGS sequence"/>
</dbReference>
<proteinExistence type="predicted"/>
<accession>A0A4Y3K9U5</accession>
<dbReference type="AlphaFoldDB" id="A0A4Y3K9U5"/>
<name>A0A4Y3K9U5_CELUD</name>
<feature type="region of interest" description="Disordered" evidence="1">
    <location>
        <begin position="150"/>
        <end position="169"/>
    </location>
</feature>
<reference evidence="2 3" key="1">
    <citation type="submission" date="2019-06" db="EMBL/GenBank/DDBJ databases">
        <title>Whole genome shotgun sequence of Cellulomonas uda NBRC 3747.</title>
        <authorList>
            <person name="Hosoyama A."/>
            <person name="Uohara A."/>
            <person name="Ohji S."/>
            <person name="Ichikawa N."/>
        </authorList>
    </citation>
    <scope>NUCLEOTIDE SEQUENCE [LARGE SCALE GENOMIC DNA]</scope>
    <source>
        <strain evidence="2 3">NBRC 3747</strain>
    </source>
</reference>
<gene>
    <name evidence="2" type="ORF">CUD01_02020</name>
</gene>
<organism evidence="2 3">
    <name type="scientific">Cellulomonas uda</name>
    <dbReference type="NCBI Taxonomy" id="1714"/>
    <lineage>
        <taxon>Bacteria</taxon>
        <taxon>Bacillati</taxon>
        <taxon>Actinomycetota</taxon>
        <taxon>Actinomycetes</taxon>
        <taxon>Micrococcales</taxon>
        <taxon>Cellulomonadaceae</taxon>
        <taxon>Cellulomonas</taxon>
    </lineage>
</organism>
<comment type="caution">
    <text evidence="2">The sequence shown here is derived from an EMBL/GenBank/DDBJ whole genome shotgun (WGS) entry which is preliminary data.</text>
</comment>
<evidence type="ECO:0000256" key="1">
    <source>
        <dbReference type="SAM" id="MobiDB-lite"/>
    </source>
</evidence>
<evidence type="ECO:0000313" key="2">
    <source>
        <dbReference type="EMBL" id="GEA79758.1"/>
    </source>
</evidence>
<dbReference type="EMBL" id="BJLP01000002">
    <property type="protein sequence ID" value="GEA79758.1"/>
    <property type="molecule type" value="Genomic_DNA"/>
</dbReference>